<feature type="chain" id="PRO_5043549497" description="Lipocalin-like domain-containing protein" evidence="1">
    <location>
        <begin position="21"/>
        <end position="235"/>
    </location>
</feature>
<dbReference type="AlphaFoldDB" id="A0AAU9CPA5"/>
<feature type="signal peptide" evidence="1">
    <location>
        <begin position="1"/>
        <end position="20"/>
    </location>
</feature>
<dbReference type="PROSITE" id="PS51257">
    <property type="entry name" value="PROKAR_LIPOPROTEIN"/>
    <property type="match status" value="1"/>
</dbReference>
<keyword evidence="2" id="KW-0614">Plasmid</keyword>
<evidence type="ECO:0000256" key="1">
    <source>
        <dbReference type="SAM" id="SignalP"/>
    </source>
</evidence>
<evidence type="ECO:0000313" key="3">
    <source>
        <dbReference type="Proteomes" id="UP001348817"/>
    </source>
</evidence>
<reference evidence="2 3" key="1">
    <citation type="submission" date="2021-12" db="EMBL/GenBank/DDBJ databases">
        <title>Genome sequencing of bacteria with rrn-lacking chromosome and rrn-plasmid.</title>
        <authorList>
            <person name="Anda M."/>
            <person name="Iwasaki W."/>
        </authorList>
    </citation>
    <scope>NUCLEOTIDE SEQUENCE [LARGE SCALE GENOMIC DNA]</scope>
    <source>
        <strain evidence="2 3">DSM 100852</strain>
        <plasmid evidence="2 3">pFA3</plasmid>
    </source>
</reference>
<dbReference type="KEGG" id="fax:FUAX_45350"/>
<proteinExistence type="predicted"/>
<evidence type="ECO:0008006" key="4">
    <source>
        <dbReference type="Google" id="ProtNLM"/>
    </source>
</evidence>
<dbReference type="RefSeq" id="WP_338395463.1">
    <property type="nucleotide sequence ID" value="NZ_AP025317.1"/>
</dbReference>
<keyword evidence="1" id="KW-0732">Signal</keyword>
<evidence type="ECO:0000313" key="2">
    <source>
        <dbReference type="EMBL" id="BDD12103.1"/>
    </source>
</evidence>
<organism evidence="2 3">
    <name type="scientific">Fulvitalea axinellae</name>
    <dbReference type="NCBI Taxonomy" id="1182444"/>
    <lineage>
        <taxon>Bacteria</taxon>
        <taxon>Pseudomonadati</taxon>
        <taxon>Bacteroidota</taxon>
        <taxon>Cytophagia</taxon>
        <taxon>Cytophagales</taxon>
        <taxon>Persicobacteraceae</taxon>
        <taxon>Fulvitalea</taxon>
    </lineage>
</organism>
<sequence>MKNIITFFGLFMIVACMTQAQPVVGLWHVTEVTVGNKLKTPVSKWIKLNEDGTRTEGNGWTQNVVGLWTYDEKTKELTPHNDLGSIREGFAPFKVKFQGDTMQWTREEYGMQVLVTLTPTQEMPPAPADLVKGLWALDQVKDSDDNELLDYDKERKQYIFIRQDMLYRLRLPDQNVLEGFWHMHGHSPTLTLINYDRDVDNQVYRVSFMEGKLIMKSADENGNVYLYSRIHEFPN</sequence>
<protein>
    <recommendedName>
        <fullName evidence="4">Lipocalin-like domain-containing protein</fullName>
    </recommendedName>
</protein>
<dbReference type="EMBL" id="AP025317">
    <property type="protein sequence ID" value="BDD12103.1"/>
    <property type="molecule type" value="Genomic_DNA"/>
</dbReference>
<gene>
    <name evidence="2" type="ORF">FUAX_45350</name>
</gene>
<geneLocation type="plasmid" evidence="2 3">
    <name>pFA3</name>
</geneLocation>
<accession>A0AAU9CPA5</accession>
<name>A0AAU9CPA5_9BACT</name>
<dbReference type="Proteomes" id="UP001348817">
    <property type="component" value="Plasmid pFA3"/>
</dbReference>
<keyword evidence="3" id="KW-1185">Reference proteome</keyword>